<evidence type="ECO:0000313" key="2">
    <source>
        <dbReference type="EMBL" id="MBW7456378.1"/>
    </source>
</evidence>
<keyword evidence="3" id="KW-1185">Reference proteome</keyword>
<evidence type="ECO:0000313" key="3">
    <source>
        <dbReference type="Proteomes" id="UP001519887"/>
    </source>
</evidence>
<reference evidence="2 3" key="1">
    <citation type="submission" date="2021-07" db="EMBL/GenBank/DDBJ databases">
        <title>Paenibacillus radiodurans sp. nov., isolated from the southeastern edge of Tengger Desert.</title>
        <authorList>
            <person name="Zhang G."/>
        </authorList>
    </citation>
    <scope>NUCLEOTIDE SEQUENCE [LARGE SCALE GENOMIC DNA]</scope>
    <source>
        <strain evidence="2 3">CCM 7311</strain>
    </source>
</reference>
<dbReference type="EMBL" id="JAHZIK010000562">
    <property type="protein sequence ID" value="MBW7456378.1"/>
    <property type="molecule type" value="Genomic_DNA"/>
</dbReference>
<proteinExistence type="predicted"/>
<feature type="non-terminal residue" evidence="2">
    <location>
        <position position="1"/>
    </location>
</feature>
<dbReference type="Gene3D" id="3.40.50.300">
    <property type="entry name" value="P-loop containing nucleotide triphosphate hydrolases"/>
    <property type="match status" value="1"/>
</dbReference>
<dbReference type="InterPro" id="IPR027417">
    <property type="entry name" value="P-loop_NTPase"/>
</dbReference>
<evidence type="ECO:0000259" key="1">
    <source>
        <dbReference type="Pfam" id="PF03205"/>
    </source>
</evidence>
<accession>A0ABS7C630</accession>
<sequence>AISSPERSAIMRNSPEPLHGLLAQMADMDIVFVEGFKHELYPKLVLLKEPEDIKLLLTLHAVAAVAVWPSFCIPAANCVVPSDTPQPITDHVSAAASFSLEEDRKLFQLEDLTGIFQWIHAQLMKHRE</sequence>
<dbReference type="InterPro" id="IPR004435">
    <property type="entry name" value="MobB_dom"/>
</dbReference>
<organism evidence="2 3">
    <name type="scientific">Paenibacillus sepulcri</name>
    <dbReference type="NCBI Taxonomy" id="359917"/>
    <lineage>
        <taxon>Bacteria</taxon>
        <taxon>Bacillati</taxon>
        <taxon>Bacillota</taxon>
        <taxon>Bacilli</taxon>
        <taxon>Bacillales</taxon>
        <taxon>Paenibacillaceae</taxon>
        <taxon>Paenibacillus</taxon>
    </lineage>
</organism>
<name>A0ABS7C630_9BACL</name>
<gene>
    <name evidence="2" type="ORF">K0U00_20295</name>
</gene>
<comment type="caution">
    <text evidence="2">The sequence shown here is derived from an EMBL/GenBank/DDBJ whole genome shotgun (WGS) entry which is preliminary data.</text>
</comment>
<feature type="domain" description="Molybdopterin-guanine dinucleotide biosynthesis protein B (MobB)" evidence="1">
    <location>
        <begin position="2"/>
        <end position="66"/>
    </location>
</feature>
<protein>
    <submittedName>
        <fullName evidence="2">Molybdopterin-guanine dinucleotide biosynthesis protein MobB</fullName>
    </submittedName>
</protein>
<dbReference type="Pfam" id="PF03205">
    <property type="entry name" value="MobB"/>
    <property type="match status" value="1"/>
</dbReference>
<dbReference type="Proteomes" id="UP001519887">
    <property type="component" value="Unassembled WGS sequence"/>
</dbReference>